<accession>H3AYY3</accession>
<dbReference type="InParanoid" id="H3AYY3"/>
<keyword evidence="3" id="KW-1185">Reference proteome</keyword>
<dbReference type="HOGENOM" id="CLU_000680_27_0_1"/>
<dbReference type="PANTHER" id="PTHR31635">
    <property type="entry name" value="REVERSE TRANSCRIPTASE DOMAIN-CONTAINING PROTEIN-RELATED"/>
    <property type="match status" value="1"/>
</dbReference>
<feature type="chain" id="PRO_5046882564" description="Reverse transcriptase domain-containing protein" evidence="1">
    <location>
        <begin position="20"/>
        <end position="223"/>
    </location>
</feature>
<reference evidence="2" key="3">
    <citation type="submission" date="2025-09" db="UniProtKB">
        <authorList>
            <consortium name="Ensembl"/>
        </authorList>
    </citation>
    <scope>IDENTIFICATION</scope>
</reference>
<evidence type="ECO:0000313" key="2">
    <source>
        <dbReference type="Ensembl" id="ENSLACP00000014854.1"/>
    </source>
</evidence>
<organism evidence="2 3">
    <name type="scientific">Latimeria chalumnae</name>
    <name type="common">Coelacanth</name>
    <dbReference type="NCBI Taxonomy" id="7897"/>
    <lineage>
        <taxon>Eukaryota</taxon>
        <taxon>Metazoa</taxon>
        <taxon>Chordata</taxon>
        <taxon>Craniata</taxon>
        <taxon>Vertebrata</taxon>
        <taxon>Euteleostomi</taxon>
        <taxon>Coelacanthiformes</taxon>
        <taxon>Coelacanthidae</taxon>
        <taxon>Latimeria</taxon>
    </lineage>
</organism>
<reference evidence="2" key="2">
    <citation type="submission" date="2025-08" db="UniProtKB">
        <authorList>
            <consortium name="Ensembl"/>
        </authorList>
    </citation>
    <scope>IDENTIFICATION</scope>
</reference>
<dbReference type="AlphaFoldDB" id="H3AYY3"/>
<evidence type="ECO:0008006" key="4">
    <source>
        <dbReference type="Google" id="ProtNLM"/>
    </source>
</evidence>
<dbReference type="STRING" id="7897.ENSLACP00000014854"/>
<feature type="signal peptide" evidence="1">
    <location>
        <begin position="1"/>
        <end position="19"/>
    </location>
</feature>
<name>H3AYY3_LATCH</name>
<evidence type="ECO:0000256" key="1">
    <source>
        <dbReference type="SAM" id="SignalP"/>
    </source>
</evidence>
<sequence length="223" mass="26130">MSPLLFALALEPLAIKVLTEDGAAGIHFKGGPQKMRLYANNTLLTLTQSESIPVFMRIIDQYHILAIFKINWNKSEILPLNIQCNISKFPFEKKHYLKYLGIRLSSSFKELFKENGPTILKEIKEDLDRRHNLPLIIDTIKMNILFRLLYVVTSVPVGFPSQWFQQVRTAFIKFIWRGTKLLRKRGEGGLAVPNLYYYYLSANVYYPLFWAFGEKKEDTFWWQ</sequence>
<evidence type="ECO:0000313" key="3">
    <source>
        <dbReference type="Proteomes" id="UP000008672"/>
    </source>
</evidence>
<dbReference type="Proteomes" id="UP000008672">
    <property type="component" value="Unassembled WGS sequence"/>
</dbReference>
<proteinExistence type="predicted"/>
<keyword evidence="1" id="KW-0732">Signal</keyword>
<reference evidence="3" key="1">
    <citation type="submission" date="2011-08" db="EMBL/GenBank/DDBJ databases">
        <title>The draft genome of Latimeria chalumnae.</title>
        <authorList>
            <person name="Di Palma F."/>
            <person name="Alfoldi J."/>
            <person name="Johnson J."/>
            <person name="Berlin A."/>
            <person name="Gnerre S."/>
            <person name="Jaffe D."/>
            <person name="MacCallum I."/>
            <person name="Young S."/>
            <person name="Walker B.J."/>
            <person name="Lander E."/>
            <person name="Lindblad-Toh K."/>
        </authorList>
    </citation>
    <scope>NUCLEOTIDE SEQUENCE [LARGE SCALE GENOMIC DNA]</scope>
    <source>
        <strain evidence="3">Wild caught</strain>
    </source>
</reference>
<dbReference type="PANTHER" id="PTHR31635:SF196">
    <property type="entry name" value="REVERSE TRANSCRIPTASE DOMAIN-CONTAINING PROTEIN-RELATED"/>
    <property type="match status" value="1"/>
</dbReference>
<dbReference type="Ensembl" id="ENSLACT00000014958.1">
    <property type="protein sequence ID" value="ENSLACP00000014854.1"/>
    <property type="gene ID" value="ENSLACG00000013075.1"/>
</dbReference>
<dbReference type="GeneTree" id="ENSGT01150000286946"/>
<dbReference type="eggNOG" id="KOG1075">
    <property type="taxonomic scope" value="Eukaryota"/>
</dbReference>
<dbReference type="EMBL" id="AFYH01146819">
    <property type="status" value="NOT_ANNOTATED_CDS"/>
    <property type="molecule type" value="Genomic_DNA"/>
</dbReference>
<protein>
    <recommendedName>
        <fullName evidence="4">Reverse transcriptase domain-containing protein</fullName>
    </recommendedName>
</protein>